<evidence type="ECO:0000313" key="3">
    <source>
        <dbReference type="EMBL" id="MUG21754.1"/>
    </source>
</evidence>
<organism evidence="2 4">
    <name type="scientific">Paenibacillus macerans</name>
    <name type="common">Bacillus macerans</name>
    <dbReference type="NCBI Taxonomy" id="44252"/>
    <lineage>
        <taxon>Bacteria</taxon>
        <taxon>Bacillati</taxon>
        <taxon>Bacillota</taxon>
        <taxon>Bacilli</taxon>
        <taxon>Bacillales</taxon>
        <taxon>Paenibacillaceae</taxon>
        <taxon>Paenibacillus</taxon>
    </lineage>
</organism>
<name>A0A090ZY75_PAEMA</name>
<dbReference type="Gene3D" id="3.20.20.370">
    <property type="entry name" value="Glycoside hydrolase/deacetylase"/>
    <property type="match status" value="1"/>
</dbReference>
<reference evidence="2 4" key="1">
    <citation type="submission" date="2014-04" db="EMBL/GenBank/DDBJ databases">
        <authorList>
            <person name="Bishop-Lilly K.A."/>
            <person name="Broomall S.M."/>
            <person name="Chain P.S."/>
            <person name="Chertkov O."/>
            <person name="Coyne S.R."/>
            <person name="Daligault H.E."/>
            <person name="Davenport K.W."/>
            <person name="Erkkila T."/>
            <person name="Frey K.G."/>
            <person name="Gibbons H.S."/>
            <person name="Gu W."/>
            <person name="Jaissle J."/>
            <person name="Johnson S.L."/>
            <person name="Koroleva G.I."/>
            <person name="Ladner J.T."/>
            <person name="Lo C.-C."/>
            <person name="Minogue T.D."/>
            <person name="Munk C."/>
            <person name="Palacios G.F."/>
            <person name="Redden C.L."/>
            <person name="Rosenzweig C.N."/>
            <person name="Scholz M.B."/>
            <person name="Teshima H."/>
            <person name="Xu Y."/>
        </authorList>
    </citation>
    <scope>NUCLEOTIDE SEQUENCE [LARGE SCALE GENOMIC DNA]</scope>
    <source>
        <strain evidence="2 4">8244</strain>
    </source>
</reference>
<dbReference type="Proteomes" id="UP000442469">
    <property type="component" value="Unassembled WGS sequence"/>
</dbReference>
<dbReference type="PROSITE" id="PS51677">
    <property type="entry name" value="NODB"/>
    <property type="match status" value="1"/>
</dbReference>
<evidence type="ECO:0000259" key="1">
    <source>
        <dbReference type="PROSITE" id="PS51677"/>
    </source>
</evidence>
<sequence length="337" mass="37481">MGRNKFVIIAVCIAFVVILGQLAGIRTFVENGGGQDGSFAFRLFSDFYESNELGQDGNKQDDLLLKIREEAAKRRIEPVNATVDRVWKAIPGYNGREVDIERTYQKAKLLPAGAEIEYIYREIKPQVSLDDLGAQPIYRGNPNKPMAALMINVAWGEEYLLPMLDTLDEAKVKATFFLDGSWLKKNTELAAEIQKRGHLLENHAYSHPNMSQLEASRARLEISKTKGLLKEKLGVNNRWFAPPSGDYNSQTVKLAAEQGLKTVLWTVDTVDWRKPPASSIVSKIANQVGPGSLILMHPTAPTRDALKDVIRVIRGKGLVLGTVEETLSPNRVEVPES</sequence>
<evidence type="ECO:0000313" key="5">
    <source>
        <dbReference type="Proteomes" id="UP000442469"/>
    </source>
</evidence>
<evidence type="ECO:0000313" key="4">
    <source>
        <dbReference type="Proteomes" id="UP000029278"/>
    </source>
</evidence>
<dbReference type="Pfam" id="PF01522">
    <property type="entry name" value="Polysacc_deac_1"/>
    <property type="match status" value="1"/>
</dbReference>
<dbReference type="PATRIC" id="fig|44252.3.peg.2507"/>
<dbReference type="HOGENOM" id="CLU_064035_0_0_9"/>
<dbReference type="GO" id="GO:0005975">
    <property type="term" value="P:carbohydrate metabolic process"/>
    <property type="evidence" value="ECO:0007669"/>
    <property type="project" value="InterPro"/>
</dbReference>
<dbReference type="OrthoDB" id="9812065at2"/>
<dbReference type="GO" id="GO:0016020">
    <property type="term" value="C:membrane"/>
    <property type="evidence" value="ECO:0007669"/>
    <property type="project" value="TreeGrafter"/>
</dbReference>
<gene>
    <name evidence="2" type="ORF">DJ90_2586</name>
    <name evidence="3" type="ORF">GNQ08_04830</name>
</gene>
<proteinExistence type="predicted"/>
<protein>
    <submittedName>
        <fullName evidence="2">Glycosyl hydrolase 57 family protein</fullName>
    </submittedName>
    <submittedName>
        <fullName evidence="3">Polysaccharide deacetylase family protein</fullName>
    </submittedName>
</protein>
<reference evidence="3 5" key="2">
    <citation type="submission" date="2019-11" db="EMBL/GenBank/DDBJ databases">
        <title>Draft genome sequences of five Paenibacillus species of dairy origin.</title>
        <authorList>
            <person name="Olajide A.M."/>
            <person name="Chen S."/>
            <person name="Lapointe G."/>
        </authorList>
    </citation>
    <scope>NUCLEOTIDE SEQUENCE [LARGE SCALE GENOMIC DNA]</scope>
    <source>
        <strain evidence="3 5">3CT49</strain>
    </source>
</reference>
<dbReference type="InterPro" id="IPR011330">
    <property type="entry name" value="Glyco_hydro/deAcase_b/a-brl"/>
</dbReference>
<dbReference type="GO" id="GO:0016810">
    <property type="term" value="F:hydrolase activity, acting on carbon-nitrogen (but not peptide) bonds"/>
    <property type="evidence" value="ECO:0007669"/>
    <property type="project" value="InterPro"/>
</dbReference>
<dbReference type="InterPro" id="IPR050248">
    <property type="entry name" value="Polysacc_deacetylase_ArnD"/>
</dbReference>
<dbReference type="AlphaFoldDB" id="A0A090ZY75"/>
<dbReference type="Proteomes" id="UP000029278">
    <property type="component" value="Unassembled WGS sequence"/>
</dbReference>
<dbReference type="EMBL" id="WNZZ01000002">
    <property type="protein sequence ID" value="MUG21754.1"/>
    <property type="molecule type" value="Genomic_DNA"/>
</dbReference>
<dbReference type="PANTHER" id="PTHR10587:SF80">
    <property type="entry name" value="CHITOOLIGOSACCHARIDE DEACETYLASE"/>
    <property type="match status" value="1"/>
</dbReference>
<dbReference type="RefSeq" id="WP_036622348.1">
    <property type="nucleotide sequence ID" value="NZ_BGML01000006.1"/>
</dbReference>
<accession>A0A090ZY75</accession>
<dbReference type="InterPro" id="IPR002509">
    <property type="entry name" value="NODB_dom"/>
</dbReference>
<dbReference type="GeneID" id="77006778"/>
<keyword evidence="2" id="KW-0378">Hydrolase</keyword>
<dbReference type="SUPFAM" id="SSF88713">
    <property type="entry name" value="Glycoside hydrolase/deacetylase"/>
    <property type="match status" value="1"/>
</dbReference>
<dbReference type="EMBL" id="JMQA01000024">
    <property type="protein sequence ID" value="KFN09051.1"/>
    <property type="molecule type" value="Genomic_DNA"/>
</dbReference>
<feature type="domain" description="NodB homology" evidence="1">
    <location>
        <begin position="145"/>
        <end position="321"/>
    </location>
</feature>
<comment type="caution">
    <text evidence="2">The sequence shown here is derived from an EMBL/GenBank/DDBJ whole genome shotgun (WGS) entry which is preliminary data.</text>
</comment>
<dbReference type="STRING" id="44252.DJ90_2586"/>
<dbReference type="CDD" id="cd10950">
    <property type="entry name" value="CE4_BsYlxY_like"/>
    <property type="match status" value="1"/>
</dbReference>
<evidence type="ECO:0000313" key="2">
    <source>
        <dbReference type="EMBL" id="KFN09051.1"/>
    </source>
</evidence>
<keyword evidence="4" id="KW-1185">Reference proteome</keyword>
<dbReference type="PANTHER" id="PTHR10587">
    <property type="entry name" value="GLYCOSYL TRANSFERASE-RELATED"/>
    <property type="match status" value="1"/>
</dbReference>